<name>A0ABQ9X1X7_9EUKA</name>
<dbReference type="Proteomes" id="UP001281761">
    <property type="component" value="Unassembled WGS sequence"/>
</dbReference>
<reference evidence="2 3" key="1">
    <citation type="journal article" date="2022" name="bioRxiv">
        <title>Genomics of Preaxostyla Flagellates Illuminates Evolutionary Transitions and the Path Towards Mitochondrial Loss.</title>
        <authorList>
            <person name="Novak L.V.F."/>
            <person name="Treitli S.C."/>
            <person name="Pyrih J."/>
            <person name="Halakuc P."/>
            <person name="Pipaliya S.V."/>
            <person name="Vacek V."/>
            <person name="Brzon O."/>
            <person name="Soukal P."/>
            <person name="Eme L."/>
            <person name="Dacks J.B."/>
            <person name="Karnkowska A."/>
            <person name="Elias M."/>
            <person name="Hampl V."/>
        </authorList>
    </citation>
    <scope>NUCLEOTIDE SEQUENCE [LARGE SCALE GENOMIC DNA]</scope>
    <source>
        <strain evidence="2">NAU3</strain>
        <tissue evidence="2">Gut</tissue>
    </source>
</reference>
<keyword evidence="3" id="KW-1185">Reference proteome</keyword>
<organism evidence="2 3">
    <name type="scientific">Blattamonas nauphoetae</name>
    <dbReference type="NCBI Taxonomy" id="2049346"/>
    <lineage>
        <taxon>Eukaryota</taxon>
        <taxon>Metamonada</taxon>
        <taxon>Preaxostyla</taxon>
        <taxon>Oxymonadida</taxon>
        <taxon>Blattamonas</taxon>
    </lineage>
</organism>
<feature type="region of interest" description="Disordered" evidence="1">
    <location>
        <begin position="1"/>
        <end position="24"/>
    </location>
</feature>
<proteinExistence type="predicted"/>
<protein>
    <submittedName>
        <fullName evidence="2">Uncharacterized protein</fullName>
    </submittedName>
</protein>
<accession>A0ABQ9X1X7</accession>
<gene>
    <name evidence="2" type="ORF">BLNAU_19267</name>
</gene>
<evidence type="ECO:0000313" key="2">
    <source>
        <dbReference type="EMBL" id="KAK2945779.1"/>
    </source>
</evidence>
<evidence type="ECO:0000313" key="3">
    <source>
        <dbReference type="Proteomes" id="UP001281761"/>
    </source>
</evidence>
<sequence length="98" mass="11556">MCFSNDTYTSCPATPSSFPIPPLSNESEALLAQEHVERESILTHNLESEHTRLYRRNPKWSEVECRYRRETQRCNQKNNDFLFSPRMSRLVCFRGKGE</sequence>
<comment type="caution">
    <text evidence="2">The sequence shown here is derived from an EMBL/GenBank/DDBJ whole genome shotgun (WGS) entry which is preliminary data.</text>
</comment>
<evidence type="ECO:0000256" key="1">
    <source>
        <dbReference type="SAM" id="MobiDB-lite"/>
    </source>
</evidence>
<dbReference type="EMBL" id="JARBJD010000247">
    <property type="protein sequence ID" value="KAK2945779.1"/>
    <property type="molecule type" value="Genomic_DNA"/>
</dbReference>
<feature type="compositionally biased region" description="Polar residues" evidence="1">
    <location>
        <begin position="1"/>
        <end position="17"/>
    </location>
</feature>